<dbReference type="EMBL" id="BAABRU010000052">
    <property type="protein sequence ID" value="GAA5531467.1"/>
    <property type="molecule type" value="Genomic_DNA"/>
</dbReference>
<accession>A0ABP9X7V1</accession>
<evidence type="ECO:0000313" key="1">
    <source>
        <dbReference type="EMBL" id="GAA5531467.1"/>
    </source>
</evidence>
<gene>
    <name evidence="1" type="ORF">Hgul01_05292</name>
</gene>
<organism evidence="1 2">
    <name type="scientific">Herpetosiphon gulosus</name>
    <dbReference type="NCBI Taxonomy" id="1973496"/>
    <lineage>
        <taxon>Bacteria</taxon>
        <taxon>Bacillati</taxon>
        <taxon>Chloroflexota</taxon>
        <taxon>Chloroflexia</taxon>
        <taxon>Herpetosiphonales</taxon>
        <taxon>Herpetosiphonaceae</taxon>
        <taxon>Herpetosiphon</taxon>
    </lineage>
</organism>
<sequence>MVNIRLVGSSKDELEQAMDNLTKATGGAVQWASRARMGRKGDYLVYGVVLAQPIQPIDQAKAQNQANQSDD</sequence>
<reference evidence="1 2" key="1">
    <citation type="submission" date="2024-02" db="EMBL/GenBank/DDBJ databases">
        <title>Herpetosiphon gulosus NBRC 112829.</title>
        <authorList>
            <person name="Ichikawa N."/>
            <person name="Katano-Makiyama Y."/>
            <person name="Hidaka K."/>
        </authorList>
    </citation>
    <scope>NUCLEOTIDE SEQUENCE [LARGE SCALE GENOMIC DNA]</scope>
    <source>
        <strain evidence="1 2">NBRC 112829</strain>
    </source>
</reference>
<name>A0ABP9X7V1_9CHLR</name>
<evidence type="ECO:0000313" key="2">
    <source>
        <dbReference type="Proteomes" id="UP001428290"/>
    </source>
</evidence>
<protein>
    <submittedName>
        <fullName evidence="1">Uncharacterized protein</fullName>
    </submittedName>
</protein>
<keyword evidence="2" id="KW-1185">Reference proteome</keyword>
<dbReference type="Proteomes" id="UP001428290">
    <property type="component" value="Unassembled WGS sequence"/>
</dbReference>
<dbReference type="RefSeq" id="WP_345725020.1">
    <property type="nucleotide sequence ID" value="NZ_BAABRU010000052.1"/>
</dbReference>
<proteinExistence type="predicted"/>
<comment type="caution">
    <text evidence="1">The sequence shown here is derived from an EMBL/GenBank/DDBJ whole genome shotgun (WGS) entry which is preliminary data.</text>
</comment>